<organism evidence="2 3">
    <name type="scientific">Rehmannia glutinosa</name>
    <name type="common">Chinese foxglove</name>
    <dbReference type="NCBI Taxonomy" id="99300"/>
    <lineage>
        <taxon>Eukaryota</taxon>
        <taxon>Viridiplantae</taxon>
        <taxon>Streptophyta</taxon>
        <taxon>Embryophyta</taxon>
        <taxon>Tracheophyta</taxon>
        <taxon>Spermatophyta</taxon>
        <taxon>Magnoliopsida</taxon>
        <taxon>eudicotyledons</taxon>
        <taxon>Gunneridae</taxon>
        <taxon>Pentapetalae</taxon>
        <taxon>asterids</taxon>
        <taxon>lamiids</taxon>
        <taxon>Lamiales</taxon>
        <taxon>Orobanchaceae</taxon>
        <taxon>Rehmannieae</taxon>
        <taxon>Rehmannia</taxon>
    </lineage>
</organism>
<name>A0ABR0VCR0_REHGL</name>
<keyword evidence="3" id="KW-1185">Reference proteome</keyword>
<sequence>MKFLLEFVTCSGSCSSEARQPAEETRLLVVQEPRGRVGRKQGKARGGSGGREWRPSLSSISEDVLMAERIKNVERPVAGWRKSLQTKVSSVSQRDRSRSLDRYDDRRAPLPDIMPTFSPTPFMF</sequence>
<reference evidence="2 3" key="1">
    <citation type="journal article" date="2021" name="Comput. Struct. Biotechnol. J.">
        <title>De novo genome assembly of the potent medicinal plant Rehmannia glutinosa using nanopore technology.</title>
        <authorList>
            <person name="Ma L."/>
            <person name="Dong C."/>
            <person name="Song C."/>
            <person name="Wang X."/>
            <person name="Zheng X."/>
            <person name="Niu Y."/>
            <person name="Chen S."/>
            <person name="Feng W."/>
        </authorList>
    </citation>
    <scope>NUCLEOTIDE SEQUENCE [LARGE SCALE GENOMIC DNA]</scope>
    <source>
        <strain evidence="2">DH-2019</strain>
    </source>
</reference>
<proteinExistence type="predicted"/>
<feature type="region of interest" description="Disordered" evidence="1">
    <location>
        <begin position="32"/>
        <end position="55"/>
    </location>
</feature>
<dbReference type="EMBL" id="JABTTQ020001232">
    <property type="protein sequence ID" value="KAK6132969.1"/>
    <property type="molecule type" value="Genomic_DNA"/>
</dbReference>
<accession>A0ABR0VCR0</accession>
<evidence type="ECO:0000313" key="3">
    <source>
        <dbReference type="Proteomes" id="UP001318860"/>
    </source>
</evidence>
<feature type="region of interest" description="Disordered" evidence="1">
    <location>
        <begin position="84"/>
        <end position="124"/>
    </location>
</feature>
<feature type="compositionally biased region" description="Basic and acidic residues" evidence="1">
    <location>
        <begin position="93"/>
        <end position="109"/>
    </location>
</feature>
<protein>
    <submittedName>
        <fullName evidence="2">Uncharacterized protein</fullName>
    </submittedName>
</protein>
<gene>
    <name evidence="2" type="ORF">DH2020_033260</name>
</gene>
<dbReference type="Proteomes" id="UP001318860">
    <property type="component" value="Unassembled WGS sequence"/>
</dbReference>
<comment type="caution">
    <text evidence="2">The sequence shown here is derived from an EMBL/GenBank/DDBJ whole genome shotgun (WGS) entry which is preliminary data.</text>
</comment>
<dbReference type="PANTHER" id="PTHR35318:SF2">
    <property type="entry name" value="OS08G0138900 PROTEIN"/>
    <property type="match status" value="1"/>
</dbReference>
<evidence type="ECO:0000313" key="2">
    <source>
        <dbReference type="EMBL" id="KAK6132969.1"/>
    </source>
</evidence>
<evidence type="ECO:0000256" key="1">
    <source>
        <dbReference type="SAM" id="MobiDB-lite"/>
    </source>
</evidence>
<dbReference type="PANTHER" id="PTHR35318">
    <property type="entry name" value="BNAA10G08410D PROTEIN"/>
    <property type="match status" value="1"/>
</dbReference>